<organism evidence="3 4">
    <name type="scientific">Capnocytophaga endodontalis</name>
    <dbReference type="NCBI Taxonomy" id="2708117"/>
    <lineage>
        <taxon>Bacteria</taxon>
        <taxon>Pseudomonadati</taxon>
        <taxon>Bacteroidota</taxon>
        <taxon>Flavobacteriia</taxon>
        <taxon>Flavobacteriales</taxon>
        <taxon>Flavobacteriaceae</taxon>
        <taxon>Capnocytophaga</taxon>
    </lineage>
</organism>
<dbReference type="Gene3D" id="4.10.220.110">
    <property type="match status" value="1"/>
</dbReference>
<name>A0A1Z4BSL3_9FLAO</name>
<evidence type="ECO:0000256" key="1">
    <source>
        <dbReference type="SAM" id="MobiDB-lite"/>
    </source>
</evidence>
<feature type="compositionally biased region" description="Polar residues" evidence="1">
    <location>
        <begin position="615"/>
        <end position="641"/>
    </location>
</feature>
<dbReference type="Gene3D" id="2.40.50.230">
    <property type="entry name" value="Gp5 N-terminal domain"/>
    <property type="match status" value="1"/>
</dbReference>
<evidence type="ECO:0000313" key="4">
    <source>
        <dbReference type="Proteomes" id="UP000197007"/>
    </source>
</evidence>
<proteinExistence type="predicted"/>
<keyword evidence="4" id="KW-1185">Reference proteome</keyword>
<dbReference type="Proteomes" id="UP000197007">
    <property type="component" value="Chromosome"/>
</dbReference>
<dbReference type="InterPro" id="IPR037026">
    <property type="entry name" value="Vgr_OB-fold_dom_sf"/>
</dbReference>
<evidence type="ECO:0000313" key="3">
    <source>
        <dbReference type="EMBL" id="ASF44220.1"/>
    </source>
</evidence>
<dbReference type="Gene3D" id="3.55.50.10">
    <property type="entry name" value="Baseplate protein-like domains"/>
    <property type="match status" value="1"/>
</dbReference>
<feature type="region of interest" description="Disordered" evidence="1">
    <location>
        <begin position="580"/>
        <end position="641"/>
    </location>
</feature>
<dbReference type="SUPFAM" id="SSF69255">
    <property type="entry name" value="gp5 N-terminal domain-like"/>
    <property type="match status" value="1"/>
</dbReference>
<sequence>MKNNNNNTSSVPGRVNDPKTFAKFASVKSFQDFLKDKDNPVVMITLSLKGEGFLDRATFSLQLSQHTNAHDEFTIVVNDTAIDDFTGQVMKNSKNLLGENITIHFHHRGNIVQSFKGIIANIRNRKDEGGGHGRLYISGYAPSIILENGKDCQSYENKTLPEIIAEATTEYPQEAKVNTEGMINTKYKIPYAVQYKESDYRFISRLARRYGEFFYYNGTQLIFSNEAQNTVELFEGDDMIDVEFELMIKPQNFTYLSYDAETAGTEQKKTQEVRVQDKVNPFQFAAIKASNKVFTKVPEMPYVAIPEQFRGDYLKDVVRREKESREQLMQVRGKSRNPHVRIGGFVKLKDINRKPMETYRVIDIKHYQSGQDYYNEFIAIPDVYIAYYYDEEALPRAEQQIARVVDNNDPKGLGRVRVQFIWQVAKKLQTPWIRVVQPHAGADKGFYFIPEVGEEVLVDFEDQNAERPYVIGSNYNGKEFSKYHTTGNDKKVIHTRSGTKIILNDAEGSVFIEDPSGNTYLMDGQGNINVSAPKDITFKAGGDININANKNIFSTASLNIVSNAGVNMVDIAGKDISQSASGDIREDSNVRGEISKNERSIQAKKSDSHSDKITVVSTKQNMILQSEKSVKSNSGEQGSSH</sequence>
<dbReference type="Pfam" id="PF04717">
    <property type="entry name" value="Phage_base_V"/>
    <property type="match status" value="1"/>
</dbReference>
<evidence type="ECO:0000259" key="2">
    <source>
        <dbReference type="Pfam" id="PF04717"/>
    </source>
</evidence>
<dbReference type="SUPFAM" id="SSF69279">
    <property type="entry name" value="Phage tail proteins"/>
    <property type="match status" value="1"/>
</dbReference>
<dbReference type="KEGG" id="capn:CBG49_14575"/>
<protein>
    <submittedName>
        <fullName evidence="3">Rhs element Vgr protein</fullName>
    </submittedName>
</protein>
<dbReference type="EMBL" id="CP022022">
    <property type="protein sequence ID" value="ASF44220.1"/>
    <property type="molecule type" value="Genomic_DNA"/>
</dbReference>
<dbReference type="InterPro" id="IPR006531">
    <property type="entry name" value="Gp5/Vgr_OB"/>
</dbReference>
<feature type="domain" description="Gp5/Type VI secretion system Vgr protein OB-fold" evidence="2">
    <location>
        <begin position="401"/>
        <end position="475"/>
    </location>
</feature>
<dbReference type="Gene3D" id="2.30.110.50">
    <property type="match status" value="1"/>
</dbReference>
<accession>A0A1Z4BSL3</accession>
<dbReference type="SUPFAM" id="SSF69349">
    <property type="entry name" value="Phage fibre proteins"/>
    <property type="match status" value="1"/>
</dbReference>
<dbReference type="Pfam" id="PF05954">
    <property type="entry name" value="Phage_GPD"/>
    <property type="match status" value="1"/>
</dbReference>
<reference evidence="4" key="1">
    <citation type="submission" date="2017-06" db="EMBL/GenBank/DDBJ databases">
        <title>Complete genome sequence of Capnocytophaga sp. KCOM 1579 (=ChDC OS43) isolated from a human refractory periapical abscess lesion.</title>
        <authorList>
            <person name="Kook J.-K."/>
            <person name="Park S.-N."/>
            <person name="Lim Y.K."/>
            <person name="Roh H."/>
        </authorList>
    </citation>
    <scope>NUCLEOTIDE SEQUENCE [LARGE SCALE GENOMIC DNA]</scope>
    <source>
        <strain evidence="4">ChDC OS43</strain>
    </source>
</reference>
<dbReference type="RefSeq" id="WP_088595058.1">
    <property type="nucleotide sequence ID" value="NZ_CP022022.1"/>
</dbReference>
<dbReference type="AlphaFoldDB" id="A0A1Z4BSL3"/>
<gene>
    <name evidence="3" type="ORF">CBG49_14575</name>
</gene>
<feature type="compositionally biased region" description="Basic and acidic residues" evidence="1">
    <location>
        <begin position="583"/>
        <end position="612"/>
    </location>
</feature>